<dbReference type="Pfam" id="PF13392">
    <property type="entry name" value="HNH_3"/>
    <property type="match status" value="1"/>
</dbReference>
<gene>
    <name evidence="3" type="ORF">Harvfovirus44_6</name>
</gene>
<organism evidence="3">
    <name type="scientific">Harvfovirus sp</name>
    <dbReference type="NCBI Taxonomy" id="2487768"/>
    <lineage>
        <taxon>Viruses</taxon>
        <taxon>Varidnaviria</taxon>
        <taxon>Bamfordvirae</taxon>
        <taxon>Nucleocytoviricota</taxon>
        <taxon>Megaviricetes</taxon>
        <taxon>Imitervirales</taxon>
        <taxon>Mimiviridae</taxon>
        <taxon>Klosneuvirinae</taxon>
    </lineage>
</organism>
<feature type="domain" description="HNH nuclease" evidence="2">
    <location>
        <begin position="103"/>
        <end position="142"/>
    </location>
</feature>
<reference evidence="3" key="1">
    <citation type="submission" date="2018-10" db="EMBL/GenBank/DDBJ databases">
        <title>Hidden diversity of soil giant viruses.</title>
        <authorList>
            <person name="Schulz F."/>
            <person name="Alteio L."/>
            <person name="Goudeau D."/>
            <person name="Ryan E.M."/>
            <person name="Malmstrom R.R."/>
            <person name="Blanchard J."/>
            <person name="Woyke T."/>
        </authorList>
    </citation>
    <scope>NUCLEOTIDE SEQUENCE</scope>
    <source>
        <strain evidence="3">HAV1</strain>
    </source>
</reference>
<evidence type="ECO:0000259" key="2">
    <source>
        <dbReference type="Pfam" id="PF13392"/>
    </source>
</evidence>
<dbReference type="Gene3D" id="3.90.75.20">
    <property type="match status" value="2"/>
</dbReference>
<evidence type="ECO:0000256" key="1">
    <source>
        <dbReference type="SAM" id="MobiDB-lite"/>
    </source>
</evidence>
<feature type="region of interest" description="Disordered" evidence="1">
    <location>
        <begin position="268"/>
        <end position="344"/>
    </location>
</feature>
<proteinExistence type="predicted"/>
<dbReference type="InterPro" id="IPR044925">
    <property type="entry name" value="His-Me_finger_sf"/>
</dbReference>
<sequence length="382" mass="42630">MATDKVIWKDVVRIENGVDIFEGFYEVSNDGQIREKKTQILKSASVNQKSKTLKTILRYDQNKFDPKISENEIEDDEIDDDDDDIVDKTSKKSNAKGKKNVEVHIEVAVAHLGPRPKGYIVYHKDGNKENNNVSNLMYVSPQKFSELQREKQAPKAKFTLEQISAKFDKVEVKDIPTFSSHCIDKNGNVYSKSTNKLLQTAADLRISIRRDDDEIGTKPRSWYIYQLLTLAFYGDPNKDDPVIHDLPPVIHINGDKKDNTVDNLRWGTITKKGNGKKPAKVPPIVNSDPGPAQEVKSDTKNGKKSNKMVVAGKKSKKSKLDIGGSSTSDQSTEVISPLSPNPESVQEVTKIAIKSAKTPKKIVVRGKKSKSDKSAKIIKEDG</sequence>
<protein>
    <recommendedName>
        <fullName evidence="2">HNH nuclease domain-containing protein</fullName>
    </recommendedName>
</protein>
<evidence type="ECO:0000313" key="3">
    <source>
        <dbReference type="EMBL" id="AYV81598.1"/>
    </source>
</evidence>
<feature type="region of interest" description="Disordered" evidence="1">
    <location>
        <begin position="363"/>
        <end position="382"/>
    </location>
</feature>
<dbReference type="EMBL" id="MK072286">
    <property type="protein sequence ID" value="AYV81598.1"/>
    <property type="molecule type" value="Genomic_DNA"/>
</dbReference>
<feature type="compositionally biased region" description="Basic and acidic residues" evidence="1">
    <location>
        <begin position="369"/>
        <end position="382"/>
    </location>
</feature>
<dbReference type="InterPro" id="IPR003615">
    <property type="entry name" value="HNH_nuc"/>
</dbReference>
<dbReference type="SUPFAM" id="SSF54060">
    <property type="entry name" value="His-Me finger endonucleases"/>
    <property type="match status" value="2"/>
</dbReference>
<accession>A0A3G5A303</accession>
<name>A0A3G5A303_9VIRU</name>
<feature type="compositionally biased region" description="Polar residues" evidence="1">
    <location>
        <begin position="324"/>
        <end position="334"/>
    </location>
</feature>